<dbReference type="Pfam" id="PF14907">
    <property type="entry name" value="NTP_transf_5"/>
    <property type="match status" value="1"/>
</dbReference>
<evidence type="ECO:0000313" key="1">
    <source>
        <dbReference type="EMBL" id="SOD90848.1"/>
    </source>
</evidence>
<protein>
    <submittedName>
        <fullName evidence="1">Uncharacterized nucleotidyltransferase</fullName>
    </submittedName>
</protein>
<dbReference type="Proteomes" id="UP000219621">
    <property type="component" value="Unassembled WGS sequence"/>
</dbReference>
<reference evidence="1 2" key="1">
    <citation type="submission" date="2017-09" db="EMBL/GenBank/DDBJ databases">
        <authorList>
            <person name="Ehlers B."/>
            <person name="Leendertz F.H."/>
        </authorList>
    </citation>
    <scope>NUCLEOTIDE SEQUENCE [LARGE SCALE GENOMIC DNA]</scope>
    <source>
        <strain evidence="1 2">USBA 140</strain>
    </source>
</reference>
<dbReference type="GO" id="GO:0016740">
    <property type="term" value="F:transferase activity"/>
    <property type="evidence" value="ECO:0007669"/>
    <property type="project" value="UniProtKB-KW"/>
</dbReference>
<keyword evidence="1" id="KW-0808">Transferase</keyword>
<organism evidence="1 2">
    <name type="scientific">Caenispirillum bisanense</name>
    <dbReference type="NCBI Taxonomy" id="414052"/>
    <lineage>
        <taxon>Bacteria</taxon>
        <taxon>Pseudomonadati</taxon>
        <taxon>Pseudomonadota</taxon>
        <taxon>Alphaproteobacteria</taxon>
        <taxon>Rhodospirillales</taxon>
        <taxon>Novispirillaceae</taxon>
        <taxon>Caenispirillum</taxon>
    </lineage>
</organism>
<accession>A0A286G5R4</accession>
<sequence length="368" mass="40430">MTDVRALICDLIAKPADTVGRLGLGEWEAVIPAARATRLLARIAVCIEAAGHFDAVPAGPRRHLDAALLAAARHRADVMTEVERVLDALAPTGVAPMLLKGAAYAAGGVAAADGRLFGDIDLMVPRESLTDVEHVLRRAGWTTGRVEPYDFLYYHRWMHQLPPLVHVERQSVLDVHHTLAAPVSRRTVDEGMVRAAGRRVMGGRALVPMPADMVLHSAAHLFTDTEFPHGLRDLSDMDRLMRGEGTTPSWWELLALRARNLGLSTELVMALVHCRRLFGTPVPDYVLARACKDAGRRRGTLTDRLFDHALRPDLDGCRTVWTGTAARLLHLRGHLLRMPPRLLVPHLAHKGLRAAGTWLKAEPPHHAA</sequence>
<gene>
    <name evidence="1" type="ORF">SAMN05421508_101685</name>
</gene>
<dbReference type="AlphaFoldDB" id="A0A286G5R4"/>
<proteinExistence type="predicted"/>
<keyword evidence="2" id="KW-1185">Reference proteome</keyword>
<dbReference type="RefSeq" id="WP_097277549.1">
    <property type="nucleotide sequence ID" value="NZ_OCNJ01000001.1"/>
</dbReference>
<dbReference type="InterPro" id="IPR039498">
    <property type="entry name" value="NTP_transf_5"/>
</dbReference>
<dbReference type="EMBL" id="OCNJ01000001">
    <property type="protein sequence ID" value="SOD90848.1"/>
    <property type="molecule type" value="Genomic_DNA"/>
</dbReference>
<name>A0A286G5R4_9PROT</name>
<evidence type="ECO:0000313" key="2">
    <source>
        <dbReference type="Proteomes" id="UP000219621"/>
    </source>
</evidence>